<keyword evidence="5" id="KW-0560">Oxidoreductase</keyword>
<evidence type="ECO:0000313" key="8">
    <source>
        <dbReference type="EMBL" id="HGC42919.1"/>
    </source>
</evidence>
<dbReference type="Pfam" id="PF00441">
    <property type="entry name" value="Acyl-CoA_dh_1"/>
    <property type="match status" value="1"/>
</dbReference>
<feature type="domain" description="Acyl-CoA dehydrogenase/oxidase N-terminal" evidence="7">
    <location>
        <begin position="5"/>
        <end position="95"/>
    </location>
</feature>
<evidence type="ECO:0000256" key="3">
    <source>
        <dbReference type="ARBA" id="ARBA00022630"/>
    </source>
</evidence>
<dbReference type="InterPro" id="IPR009075">
    <property type="entry name" value="AcylCo_DH/oxidase_C"/>
</dbReference>
<evidence type="ECO:0000256" key="4">
    <source>
        <dbReference type="ARBA" id="ARBA00022827"/>
    </source>
</evidence>
<dbReference type="GO" id="GO:0003995">
    <property type="term" value="F:acyl-CoA dehydrogenase activity"/>
    <property type="evidence" value="ECO:0007669"/>
    <property type="project" value="TreeGrafter"/>
</dbReference>
<evidence type="ECO:0000256" key="5">
    <source>
        <dbReference type="ARBA" id="ARBA00023002"/>
    </source>
</evidence>
<dbReference type="PANTHER" id="PTHR43884:SF20">
    <property type="entry name" value="ACYL-COA DEHYDROGENASE FADE28"/>
    <property type="match status" value="1"/>
</dbReference>
<dbReference type="InterPro" id="IPR037069">
    <property type="entry name" value="AcylCoA_DH/ox_N_sf"/>
</dbReference>
<dbReference type="GO" id="GO:0050660">
    <property type="term" value="F:flavin adenine dinucleotide binding"/>
    <property type="evidence" value="ECO:0007669"/>
    <property type="project" value="InterPro"/>
</dbReference>
<comment type="similarity">
    <text evidence="2">Belongs to the acyl-CoA dehydrogenase family.</text>
</comment>
<dbReference type="InterPro" id="IPR013786">
    <property type="entry name" value="AcylCoA_DH/ox_N"/>
</dbReference>
<reference evidence="8" key="1">
    <citation type="journal article" date="2020" name="mSystems">
        <title>Genome- and Community-Level Interaction Insights into Carbon Utilization and Element Cycling Functions of Hydrothermarchaeota in Hydrothermal Sediment.</title>
        <authorList>
            <person name="Zhou Z."/>
            <person name="Liu Y."/>
            <person name="Xu W."/>
            <person name="Pan J."/>
            <person name="Luo Z.H."/>
            <person name="Li M."/>
        </authorList>
    </citation>
    <scope>NUCLEOTIDE SEQUENCE</scope>
    <source>
        <strain evidence="8">SpSt-997</strain>
    </source>
</reference>
<dbReference type="Gene3D" id="1.20.140.10">
    <property type="entry name" value="Butyryl-CoA Dehydrogenase, subunit A, domain 3"/>
    <property type="match status" value="1"/>
</dbReference>
<organism evidence="8">
    <name type="scientific">Acidicaldus sp</name>
    <dbReference type="NCBI Taxonomy" id="1872105"/>
    <lineage>
        <taxon>Bacteria</taxon>
        <taxon>Pseudomonadati</taxon>
        <taxon>Pseudomonadota</taxon>
        <taxon>Alphaproteobacteria</taxon>
        <taxon>Acetobacterales</taxon>
        <taxon>Acetobacteraceae</taxon>
        <taxon>Acidicaldus</taxon>
    </lineage>
</organism>
<keyword evidence="3" id="KW-0285">Flavoprotein</keyword>
<protein>
    <submittedName>
        <fullName evidence="8">Acyl-CoA dehydrogenase</fullName>
    </submittedName>
</protein>
<evidence type="ECO:0000259" key="6">
    <source>
        <dbReference type="Pfam" id="PF00441"/>
    </source>
</evidence>
<dbReference type="InterPro" id="IPR036250">
    <property type="entry name" value="AcylCo_DH-like_C"/>
</dbReference>
<gene>
    <name evidence="8" type="ORF">ENY07_06830</name>
</gene>
<dbReference type="InterPro" id="IPR009100">
    <property type="entry name" value="AcylCoA_DH/oxidase_NM_dom_sf"/>
</dbReference>
<dbReference type="SUPFAM" id="SSF47203">
    <property type="entry name" value="Acyl-CoA dehydrogenase C-terminal domain-like"/>
    <property type="match status" value="1"/>
</dbReference>
<dbReference type="PANTHER" id="PTHR43884">
    <property type="entry name" value="ACYL-COA DEHYDROGENASE"/>
    <property type="match status" value="1"/>
</dbReference>
<dbReference type="EMBL" id="DTQM01000130">
    <property type="protein sequence ID" value="HGC42919.1"/>
    <property type="molecule type" value="Genomic_DNA"/>
</dbReference>
<keyword evidence="4" id="KW-0274">FAD</keyword>
<feature type="domain" description="Acyl-CoA dehydrogenase/oxidase C-terminal" evidence="6">
    <location>
        <begin position="204"/>
        <end position="318"/>
    </location>
</feature>
<dbReference type="AlphaFoldDB" id="A0A8J4HAJ7"/>
<accession>A0A8J4HAJ7</accession>
<comment type="cofactor">
    <cofactor evidence="1">
        <name>FAD</name>
        <dbReference type="ChEBI" id="CHEBI:57692"/>
    </cofactor>
</comment>
<sequence>MSAAHGLLTDSAERLFGALCDQAVGAAAEAGVWPEALWRAVEAAGFTEALVPEKCGGSGISAAEACGALAVAGQFAAPIPLAETMLARRLLARAGLPPIAGPLTVAPVDRRDAVTLERAGAAWRLGGRVRRVPWARQAAALVLVAAHDGEAMLVALAVPAERIVAGRNLAGEPRDDVALDGLIVAESVAPAPGGCRRDDLLAAGAALRAQQIAGAAASVLAMTLRYAGERVQFGRPIGKFQAVQHNIAMLAGETASAAAAADMAAAAFEKLDPLAIAAAKLRAGEAASRVAALAHQVHGAIGFTREFALQNATRRLWSWREEFGKEAHWAEMLGRAAAAAGGDGLWAMITAAG</sequence>
<name>A0A8J4HAJ7_9PROT</name>
<dbReference type="Gene3D" id="1.10.540.10">
    <property type="entry name" value="Acyl-CoA dehydrogenase/oxidase, N-terminal domain"/>
    <property type="match status" value="1"/>
</dbReference>
<comment type="caution">
    <text evidence="8">The sequence shown here is derived from an EMBL/GenBank/DDBJ whole genome shotgun (WGS) entry which is preliminary data.</text>
</comment>
<evidence type="ECO:0000256" key="2">
    <source>
        <dbReference type="ARBA" id="ARBA00009347"/>
    </source>
</evidence>
<evidence type="ECO:0000259" key="7">
    <source>
        <dbReference type="Pfam" id="PF02771"/>
    </source>
</evidence>
<evidence type="ECO:0000256" key="1">
    <source>
        <dbReference type="ARBA" id="ARBA00001974"/>
    </source>
</evidence>
<dbReference type="SUPFAM" id="SSF56645">
    <property type="entry name" value="Acyl-CoA dehydrogenase NM domain-like"/>
    <property type="match status" value="1"/>
</dbReference>
<proteinExistence type="inferred from homology"/>
<dbReference type="Pfam" id="PF02771">
    <property type="entry name" value="Acyl-CoA_dh_N"/>
    <property type="match status" value="1"/>
</dbReference>